<dbReference type="PROSITE" id="PS50082">
    <property type="entry name" value="WD_REPEATS_2"/>
    <property type="match status" value="2"/>
</dbReference>
<evidence type="ECO:0000313" key="6">
    <source>
        <dbReference type="Proteomes" id="UP000007431"/>
    </source>
</evidence>
<reference evidence="5 6" key="1">
    <citation type="journal article" date="2010" name="Nat. Biotechnol.">
        <title>Genome sequence of the model mushroom Schizophyllum commune.</title>
        <authorList>
            <person name="Ohm R.A."/>
            <person name="de Jong J.F."/>
            <person name="Lugones L.G."/>
            <person name="Aerts A."/>
            <person name="Kothe E."/>
            <person name="Stajich J.E."/>
            <person name="de Vries R.P."/>
            <person name="Record E."/>
            <person name="Levasseur A."/>
            <person name="Baker S.E."/>
            <person name="Bartholomew K.A."/>
            <person name="Coutinho P.M."/>
            <person name="Erdmann S."/>
            <person name="Fowler T.J."/>
            <person name="Gathman A.C."/>
            <person name="Lombard V."/>
            <person name="Henrissat B."/>
            <person name="Knabe N."/>
            <person name="Kuees U."/>
            <person name="Lilly W.W."/>
            <person name="Lindquist E."/>
            <person name="Lucas S."/>
            <person name="Magnuson J.K."/>
            <person name="Piumi F."/>
            <person name="Raudaskoski M."/>
            <person name="Salamov A."/>
            <person name="Schmutz J."/>
            <person name="Schwarze F.W.M.R."/>
            <person name="vanKuyk P.A."/>
            <person name="Horton J.S."/>
            <person name="Grigoriev I.V."/>
            <person name="Woesten H.A.B."/>
        </authorList>
    </citation>
    <scope>NUCLEOTIDE SEQUENCE [LARGE SCALE GENOMIC DNA]</scope>
    <source>
        <strain evidence="6">H4-8 / FGSC 9210</strain>
    </source>
</reference>
<dbReference type="GO" id="GO:0043161">
    <property type="term" value="P:proteasome-mediated ubiquitin-dependent protein catabolic process"/>
    <property type="evidence" value="ECO:0007669"/>
    <property type="project" value="TreeGrafter"/>
</dbReference>
<feature type="region of interest" description="Disordered" evidence="4">
    <location>
        <begin position="191"/>
        <end position="213"/>
    </location>
</feature>
<dbReference type="OMA" id="FGQWTIT"/>
<dbReference type="InterPro" id="IPR036322">
    <property type="entry name" value="WD40_repeat_dom_sf"/>
</dbReference>
<evidence type="ECO:0000256" key="1">
    <source>
        <dbReference type="ARBA" id="ARBA00022574"/>
    </source>
</evidence>
<dbReference type="SMART" id="SM00320">
    <property type="entry name" value="WD40"/>
    <property type="match status" value="5"/>
</dbReference>
<name>D8PR74_SCHCM</name>
<dbReference type="SUPFAM" id="SSF50978">
    <property type="entry name" value="WD40 repeat-like"/>
    <property type="match status" value="1"/>
</dbReference>
<evidence type="ECO:0000256" key="2">
    <source>
        <dbReference type="ARBA" id="ARBA00022737"/>
    </source>
</evidence>
<dbReference type="eggNOG" id="KOG0266">
    <property type="taxonomic scope" value="Eukaryota"/>
</dbReference>
<dbReference type="AlphaFoldDB" id="D8PR74"/>
<dbReference type="InterPro" id="IPR001680">
    <property type="entry name" value="WD40_rpt"/>
</dbReference>
<dbReference type="Gene3D" id="2.130.10.10">
    <property type="entry name" value="YVTN repeat-like/Quinoprotein amine dehydrogenase"/>
    <property type="match status" value="1"/>
</dbReference>
<evidence type="ECO:0000256" key="3">
    <source>
        <dbReference type="PROSITE-ProRule" id="PRU00221"/>
    </source>
</evidence>
<dbReference type="EMBL" id="GL377302">
    <property type="protein sequence ID" value="EFJ03812.1"/>
    <property type="molecule type" value="Genomic_DNA"/>
</dbReference>
<organism evidence="6">
    <name type="scientific">Schizophyllum commune (strain H4-8 / FGSC 9210)</name>
    <name type="common">Split gill fungus</name>
    <dbReference type="NCBI Taxonomy" id="578458"/>
    <lineage>
        <taxon>Eukaryota</taxon>
        <taxon>Fungi</taxon>
        <taxon>Dikarya</taxon>
        <taxon>Basidiomycota</taxon>
        <taxon>Agaricomycotina</taxon>
        <taxon>Agaricomycetes</taxon>
        <taxon>Agaricomycetidae</taxon>
        <taxon>Agaricales</taxon>
        <taxon>Schizophyllaceae</taxon>
        <taxon>Schizophyllum</taxon>
    </lineage>
</organism>
<evidence type="ECO:0000313" key="5">
    <source>
        <dbReference type="EMBL" id="EFJ03812.1"/>
    </source>
</evidence>
<dbReference type="InterPro" id="IPR051859">
    <property type="entry name" value="DCAF"/>
</dbReference>
<dbReference type="VEuPathDB" id="FungiDB:SCHCODRAFT_02611018"/>
<protein>
    <submittedName>
        <fullName evidence="5">Uncharacterized protein</fullName>
    </submittedName>
</protein>
<dbReference type="STRING" id="578458.D8PR74"/>
<dbReference type="PANTHER" id="PTHR19847:SF7">
    <property type="entry name" value="DDB1- AND CUL4-ASSOCIATED FACTOR 11"/>
    <property type="match status" value="1"/>
</dbReference>
<feature type="repeat" description="WD" evidence="3">
    <location>
        <begin position="368"/>
        <end position="409"/>
    </location>
</feature>
<dbReference type="InParanoid" id="D8PR74"/>
<dbReference type="PRINTS" id="PR00320">
    <property type="entry name" value="GPROTEINBRPT"/>
</dbReference>
<keyword evidence="6" id="KW-1185">Reference proteome</keyword>
<feature type="non-terminal residue" evidence="5">
    <location>
        <position position="620"/>
    </location>
</feature>
<keyword evidence="2" id="KW-0677">Repeat</keyword>
<dbReference type="GO" id="GO:0080008">
    <property type="term" value="C:Cul4-RING E3 ubiquitin ligase complex"/>
    <property type="evidence" value="ECO:0007669"/>
    <property type="project" value="TreeGrafter"/>
</dbReference>
<feature type="compositionally biased region" description="Acidic residues" evidence="4">
    <location>
        <begin position="53"/>
        <end position="66"/>
    </location>
</feature>
<dbReference type="InterPro" id="IPR015943">
    <property type="entry name" value="WD40/YVTN_repeat-like_dom_sf"/>
</dbReference>
<dbReference type="Proteomes" id="UP000007431">
    <property type="component" value="Unassembled WGS sequence"/>
</dbReference>
<gene>
    <name evidence="5" type="ORF">SCHCODRAFT_104126</name>
</gene>
<feature type="repeat" description="WD" evidence="3">
    <location>
        <begin position="320"/>
        <end position="354"/>
    </location>
</feature>
<dbReference type="PROSITE" id="PS50294">
    <property type="entry name" value="WD_REPEATS_REGION"/>
    <property type="match status" value="2"/>
</dbReference>
<dbReference type="InterPro" id="IPR020472">
    <property type="entry name" value="WD40_PAC1"/>
</dbReference>
<dbReference type="Pfam" id="PF00400">
    <property type="entry name" value="WD40"/>
    <property type="match status" value="4"/>
</dbReference>
<evidence type="ECO:0000256" key="4">
    <source>
        <dbReference type="SAM" id="MobiDB-lite"/>
    </source>
</evidence>
<dbReference type="PANTHER" id="PTHR19847">
    <property type="entry name" value="DDB1- AND CUL4-ASSOCIATED FACTOR 11"/>
    <property type="match status" value="1"/>
</dbReference>
<feature type="region of interest" description="Disordered" evidence="4">
    <location>
        <begin position="571"/>
        <end position="620"/>
    </location>
</feature>
<dbReference type="HOGENOM" id="CLU_014280_2_0_1"/>
<proteinExistence type="predicted"/>
<accession>D8PR74</accession>
<keyword evidence="1 3" id="KW-0853">WD repeat</keyword>
<sequence length="620" mass="70446">MADNGQGGSFDDEVRLEGQARLVNWETLVRLLARSRAGSGSQAFDIATLADILDGENDDDDDDDYTPDGRDEEYSISPRQSRDTPLFPPVTEPKEEGVKLLMSGEFGRVGNKMRARQNRFDLPTAITKQATAQRPVVFKEDYVNSIIPNTNGTTVAEYAANVYTGQSIDSSFYYTCSQDFELHIYDTTQPLEPRAQHNSSDRRSYRGGGRDNVTTRMPIKQAIQGQYGGWTITDANVSPDNERIIYSSICADVYMTKTREPDPEQKQISFRDQHTTRRHYDSPRGIYSCKFSADGNEVIAGGDGDIFVYDLLADRRTVKIRAHEDDVNSCCWADTASGNVLISGSDDSFIKVWDRRSLGLSSKPSGVLVGHTEGITNVSAKGDGRYIISNGKDQALRLWDLRKMHTSDEFDTFKHKNYSTGWDYRQVYAQYPRPKYLKHPRDCSVMTFHGHSVVRTLIRCYFSPAETTGQQYIYSGSADGRIHIWSLDGQIVQILDRGLTLPMSYDPSEREPPRTHRSPCIVRDVSWHSQEPILMSAAWESRSSGSTVAQHHWKGLAKMRYNLEDWTERERAERAERSERPHRRQNPWIYVDVDDEDEEDAEMSGPDQDGFSEYSEEEVE</sequence>
<feature type="compositionally biased region" description="Acidic residues" evidence="4">
    <location>
        <begin position="592"/>
        <end position="602"/>
    </location>
</feature>
<feature type="region of interest" description="Disordered" evidence="4">
    <location>
        <begin position="53"/>
        <end position="88"/>
    </location>
</feature>